<organism evidence="2">
    <name type="scientific">Spironucleus salmonicida</name>
    <dbReference type="NCBI Taxonomy" id="348837"/>
    <lineage>
        <taxon>Eukaryota</taxon>
        <taxon>Metamonada</taxon>
        <taxon>Diplomonadida</taxon>
        <taxon>Hexamitidae</taxon>
        <taxon>Hexamitinae</taxon>
        <taxon>Spironucleus</taxon>
    </lineage>
</organism>
<sequence length="174" mass="20181">MILALSCWYPLISVTIQDGQFTITASGYCPINKAGQVTEIQVEYQSETTFNTVMQLVQNQKVYIFDCRDVDGMTVEQCKSMMKKWKWYPIISLSAIMKVPHTEIEGVNFTVETGPCFAFVIGPTFWIIISIFSILILIRCVFCTFYLRQYWTALYQREISEQPKKPLEVKQIDQ</sequence>
<keyword evidence="1" id="KW-0472">Membrane</keyword>
<proteinExistence type="predicted"/>
<accession>V6LR71</accession>
<reference evidence="2 3" key="1">
    <citation type="journal article" date="2014" name="PLoS Genet.">
        <title>The Genome of Spironucleus salmonicida Highlights a Fish Pathogen Adapted to Fluctuating Environments.</title>
        <authorList>
            <person name="Xu F."/>
            <person name="Jerlstrom-Hultqvist J."/>
            <person name="Einarsson E."/>
            <person name="Astvaldsson A."/>
            <person name="Svard S.G."/>
            <person name="Andersson J.O."/>
        </authorList>
    </citation>
    <scope>NUCLEOTIDE SEQUENCE</scope>
    <source>
        <strain evidence="3">ATCC 50377</strain>
    </source>
</reference>
<evidence type="ECO:0000256" key="1">
    <source>
        <dbReference type="SAM" id="Phobius"/>
    </source>
</evidence>
<dbReference type="Proteomes" id="UP000018208">
    <property type="component" value="Unassembled WGS sequence"/>
</dbReference>
<reference evidence="3" key="2">
    <citation type="submission" date="2020-12" db="EMBL/GenBank/DDBJ databases">
        <title>New Spironucleus salmonicida genome in near-complete chromosomes.</title>
        <authorList>
            <person name="Xu F."/>
            <person name="Kurt Z."/>
            <person name="Jimenez-Gonzalez A."/>
            <person name="Astvaldsson A."/>
            <person name="Andersson J.O."/>
            <person name="Svard S.G."/>
        </authorList>
    </citation>
    <scope>NUCLEOTIDE SEQUENCE</scope>
    <source>
        <strain evidence="3">ATCC 50377</strain>
    </source>
</reference>
<name>V6LR71_9EUKA</name>
<feature type="transmembrane region" description="Helical" evidence="1">
    <location>
        <begin position="125"/>
        <end position="147"/>
    </location>
</feature>
<dbReference type="EMBL" id="KI546083">
    <property type="protein sequence ID" value="EST46181.1"/>
    <property type="molecule type" value="Genomic_DNA"/>
</dbReference>
<evidence type="ECO:0000313" key="4">
    <source>
        <dbReference type="Proteomes" id="UP000018208"/>
    </source>
</evidence>
<dbReference type="AlphaFoldDB" id="V6LR71"/>
<keyword evidence="4" id="KW-1185">Reference proteome</keyword>
<dbReference type="VEuPathDB" id="GiardiaDB:SS50377_23444"/>
<evidence type="ECO:0000313" key="2">
    <source>
        <dbReference type="EMBL" id="EST46181.1"/>
    </source>
</evidence>
<gene>
    <name evidence="2" type="ORF">SS50377_13776</name>
    <name evidence="3" type="ORF">SS50377_23444</name>
</gene>
<keyword evidence="1" id="KW-1133">Transmembrane helix</keyword>
<dbReference type="EMBL" id="AUWU02000004">
    <property type="protein sequence ID" value="KAH0573510.1"/>
    <property type="molecule type" value="Genomic_DNA"/>
</dbReference>
<evidence type="ECO:0008006" key="5">
    <source>
        <dbReference type="Google" id="ProtNLM"/>
    </source>
</evidence>
<evidence type="ECO:0000313" key="3">
    <source>
        <dbReference type="EMBL" id="KAH0573510.1"/>
    </source>
</evidence>
<keyword evidence="1" id="KW-0812">Transmembrane</keyword>
<protein>
    <recommendedName>
        <fullName evidence="5">Transmembrane protein</fullName>
    </recommendedName>
</protein>